<accession>A0A2U3Q9Z5</accession>
<dbReference type="KEGG" id="bvz:BRAD3257_7515"/>
<organism evidence="2 3">
    <name type="scientific">Bradyrhizobium vignae</name>
    <dbReference type="NCBI Taxonomy" id="1549949"/>
    <lineage>
        <taxon>Bacteria</taxon>
        <taxon>Pseudomonadati</taxon>
        <taxon>Pseudomonadota</taxon>
        <taxon>Alphaproteobacteria</taxon>
        <taxon>Hyphomicrobiales</taxon>
        <taxon>Nitrobacteraceae</taxon>
        <taxon>Bradyrhizobium</taxon>
    </lineage>
</organism>
<dbReference type="AlphaFoldDB" id="A0A2U3Q9Z5"/>
<protein>
    <submittedName>
        <fullName evidence="2">Uncharacterized protein</fullName>
    </submittedName>
</protein>
<proteinExistence type="predicted"/>
<evidence type="ECO:0000313" key="3">
    <source>
        <dbReference type="Proteomes" id="UP000246085"/>
    </source>
</evidence>
<reference evidence="2 3" key="1">
    <citation type="submission" date="2018-03" db="EMBL/GenBank/DDBJ databases">
        <authorList>
            <person name="Gully D."/>
        </authorList>
    </citation>
    <scope>NUCLEOTIDE SEQUENCE [LARGE SCALE GENOMIC DNA]</scope>
    <source>
        <strain evidence="2">ORS3257</strain>
    </source>
</reference>
<feature type="region of interest" description="Disordered" evidence="1">
    <location>
        <begin position="36"/>
        <end position="56"/>
    </location>
</feature>
<gene>
    <name evidence="2" type="ORF">BRAD3257_7515</name>
</gene>
<name>A0A2U3Q9Z5_9BRAD</name>
<sequence>MGQSELQTGLSPWGTVTSHLIGRDGHTALPFDRRHGHRVFGSSRCGNRGFTPTIRA</sequence>
<dbReference type="EMBL" id="LS398110">
    <property type="protein sequence ID" value="SPP98223.1"/>
    <property type="molecule type" value="Genomic_DNA"/>
</dbReference>
<dbReference type="Proteomes" id="UP000246085">
    <property type="component" value="Chromosome BRAD3257"/>
</dbReference>
<evidence type="ECO:0000313" key="2">
    <source>
        <dbReference type="EMBL" id="SPP98223.1"/>
    </source>
</evidence>
<evidence type="ECO:0000256" key="1">
    <source>
        <dbReference type="SAM" id="MobiDB-lite"/>
    </source>
</evidence>